<evidence type="ECO:0000313" key="2">
    <source>
        <dbReference type="Proteomes" id="UP001500751"/>
    </source>
</evidence>
<accession>A0ABN2UCF9</accession>
<gene>
    <name evidence="1" type="ORF">GCM10009839_38800</name>
</gene>
<dbReference type="RefSeq" id="WP_344667033.1">
    <property type="nucleotide sequence ID" value="NZ_BAAAQN010000021.1"/>
</dbReference>
<reference evidence="1 2" key="1">
    <citation type="journal article" date="2019" name="Int. J. Syst. Evol. Microbiol.">
        <title>The Global Catalogue of Microorganisms (GCM) 10K type strain sequencing project: providing services to taxonomists for standard genome sequencing and annotation.</title>
        <authorList>
            <consortium name="The Broad Institute Genomics Platform"/>
            <consortium name="The Broad Institute Genome Sequencing Center for Infectious Disease"/>
            <person name="Wu L."/>
            <person name="Ma J."/>
        </authorList>
    </citation>
    <scope>NUCLEOTIDE SEQUENCE [LARGE SCALE GENOMIC DNA]</scope>
    <source>
        <strain evidence="1 2">JCM 16014</strain>
    </source>
</reference>
<dbReference type="Proteomes" id="UP001500751">
    <property type="component" value="Unassembled WGS sequence"/>
</dbReference>
<proteinExistence type="predicted"/>
<name>A0ABN2UCF9_9ACTN</name>
<protein>
    <submittedName>
        <fullName evidence="1">Uncharacterized protein</fullName>
    </submittedName>
</protein>
<comment type="caution">
    <text evidence="1">The sequence shown here is derived from an EMBL/GenBank/DDBJ whole genome shotgun (WGS) entry which is preliminary data.</text>
</comment>
<sequence>MSMPDADSAPQQSAVMPRRLLARDAQGRVGEVMPSAIPEHLRGPYASRRVHLRPEGGGREWSVPASEVEYLERES</sequence>
<organism evidence="1 2">
    <name type="scientific">Catenulispora yoronensis</name>
    <dbReference type="NCBI Taxonomy" id="450799"/>
    <lineage>
        <taxon>Bacteria</taxon>
        <taxon>Bacillati</taxon>
        <taxon>Actinomycetota</taxon>
        <taxon>Actinomycetes</taxon>
        <taxon>Catenulisporales</taxon>
        <taxon>Catenulisporaceae</taxon>
        <taxon>Catenulispora</taxon>
    </lineage>
</organism>
<keyword evidence="2" id="KW-1185">Reference proteome</keyword>
<dbReference type="EMBL" id="BAAAQN010000021">
    <property type="protein sequence ID" value="GAA2034522.1"/>
    <property type="molecule type" value="Genomic_DNA"/>
</dbReference>
<evidence type="ECO:0000313" key="1">
    <source>
        <dbReference type="EMBL" id="GAA2034522.1"/>
    </source>
</evidence>